<dbReference type="SMART" id="SM00559">
    <property type="entry name" value="Ku78"/>
    <property type="match status" value="1"/>
</dbReference>
<gene>
    <name evidence="3" type="primary">ku</name>
    <name evidence="7" type="ORF">GCM10012287_19070</name>
</gene>
<feature type="domain" description="Ku" evidence="5">
    <location>
        <begin position="53"/>
        <end position="183"/>
    </location>
</feature>
<accession>A0ABQ2M5K4</accession>
<evidence type="ECO:0000259" key="5">
    <source>
        <dbReference type="SMART" id="SM00559"/>
    </source>
</evidence>
<evidence type="ECO:0000313" key="7">
    <source>
        <dbReference type="EMBL" id="GGO47139.1"/>
    </source>
</evidence>
<feature type="region of interest" description="Disordered" evidence="4">
    <location>
        <begin position="227"/>
        <end position="375"/>
    </location>
</feature>
<dbReference type="NCBIfam" id="TIGR02772">
    <property type="entry name" value="Ku_bact"/>
    <property type="match status" value="1"/>
</dbReference>
<dbReference type="EMBL" id="BMMP01000005">
    <property type="protein sequence ID" value="GGO47139.1"/>
    <property type="molecule type" value="Genomic_DNA"/>
</dbReference>
<feature type="domain" description="Rho termination factor-like N-terminal" evidence="6">
    <location>
        <begin position="330"/>
        <end position="372"/>
    </location>
</feature>
<protein>
    <recommendedName>
        <fullName evidence="3">Non-homologous end joining protein Ku</fullName>
    </recommendedName>
</protein>
<sequence>MARPIWSGVITFGLVTVPVQLFAAVRDHTIHFHQLQRGTSDRVRNRRVNERTGKQVDYQDIVKGYDLGDGEYVVVEPEELDEIAPGKSQVIEVSGFVDLEEVEPAYFDRTYYLAPRGEEYGKVYRLLRSALAETGKAGVATFVMHAKEYLVALRAQGEVLELHTLHWADEVRDPLEELPRLPERERTRGNELRSAKQLIDAMAIDWRPEDYEDTYEKKVRELVEAKHQGREVVSEEAPPEATNVVDLEEALRRSVDQAGTGRGSRGGKRASKGSGASRRGAGAAGRGSGGGRAGSGRTGGSKAGGTGGKGRGGASRGSKAGSGKGPARGELEGLSKQELYERAGELEIPGRSKMNRSELAEAVAGSQRSAAKAAS</sequence>
<dbReference type="InterPro" id="IPR006164">
    <property type="entry name" value="DNA_bd_Ku70/Ku80"/>
</dbReference>
<dbReference type="HAMAP" id="MF_01875">
    <property type="entry name" value="Prokaryotic_Ku"/>
    <property type="match status" value="1"/>
</dbReference>
<dbReference type="SMART" id="SM00959">
    <property type="entry name" value="Rho_N"/>
    <property type="match status" value="1"/>
</dbReference>
<dbReference type="InterPro" id="IPR016194">
    <property type="entry name" value="SPOC-like_C_dom_sf"/>
</dbReference>
<evidence type="ECO:0000256" key="1">
    <source>
        <dbReference type="ARBA" id="ARBA00023125"/>
    </source>
</evidence>
<dbReference type="InterPro" id="IPR009187">
    <property type="entry name" value="Prok_Ku"/>
</dbReference>
<evidence type="ECO:0000256" key="2">
    <source>
        <dbReference type="ARBA" id="ARBA00023172"/>
    </source>
</evidence>
<dbReference type="Proteomes" id="UP000631535">
    <property type="component" value="Unassembled WGS sequence"/>
</dbReference>
<dbReference type="SUPFAM" id="SSF100939">
    <property type="entry name" value="SPOC domain-like"/>
    <property type="match status" value="1"/>
</dbReference>
<comment type="similarity">
    <text evidence="3">Belongs to the prokaryotic Ku family.</text>
</comment>
<dbReference type="RefSeq" id="WP_189036656.1">
    <property type="nucleotide sequence ID" value="NZ_BMMP01000005.1"/>
</dbReference>
<keyword evidence="2 3" id="KW-0233">DNA recombination</keyword>
<evidence type="ECO:0000256" key="4">
    <source>
        <dbReference type="SAM" id="MobiDB-lite"/>
    </source>
</evidence>
<evidence type="ECO:0000313" key="8">
    <source>
        <dbReference type="Proteomes" id="UP000631535"/>
    </source>
</evidence>
<reference evidence="8" key="1">
    <citation type="journal article" date="2019" name="Int. J. Syst. Evol. Microbiol.">
        <title>The Global Catalogue of Microorganisms (GCM) 10K type strain sequencing project: providing services to taxonomists for standard genome sequencing and annotation.</title>
        <authorList>
            <consortium name="The Broad Institute Genomics Platform"/>
            <consortium name="The Broad Institute Genome Sequencing Center for Infectious Disease"/>
            <person name="Wu L."/>
            <person name="Ma J."/>
        </authorList>
    </citation>
    <scope>NUCLEOTIDE SEQUENCE [LARGE SCALE GENOMIC DNA]</scope>
    <source>
        <strain evidence="8">CGMCC 4.7178</strain>
    </source>
</reference>
<organism evidence="7 8">
    <name type="scientific">Streptomyces daqingensis</name>
    <dbReference type="NCBI Taxonomy" id="1472640"/>
    <lineage>
        <taxon>Bacteria</taxon>
        <taxon>Bacillati</taxon>
        <taxon>Actinomycetota</taxon>
        <taxon>Actinomycetes</taxon>
        <taxon>Kitasatosporales</taxon>
        <taxon>Streptomycetaceae</taxon>
        <taxon>Streptomyces</taxon>
    </lineage>
</organism>
<keyword evidence="1 3" id="KW-0238">DNA-binding</keyword>
<keyword evidence="8" id="KW-1185">Reference proteome</keyword>
<name>A0ABQ2M5K4_9ACTN</name>
<feature type="compositionally biased region" description="Basic and acidic residues" evidence="4">
    <location>
        <begin position="327"/>
        <end position="359"/>
    </location>
</feature>
<comment type="caution">
    <text evidence="7">The sequence shown here is derived from an EMBL/GenBank/DDBJ whole genome shotgun (WGS) entry which is preliminary data.</text>
</comment>
<dbReference type="InterPro" id="IPR011112">
    <property type="entry name" value="Rho-like_N"/>
</dbReference>
<proteinExistence type="inferred from homology"/>
<keyword evidence="3" id="KW-0234">DNA repair</keyword>
<dbReference type="Pfam" id="PF02735">
    <property type="entry name" value="Ku"/>
    <property type="match status" value="1"/>
</dbReference>
<evidence type="ECO:0000256" key="3">
    <source>
        <dbReference type="HAMAP-Rule" id="MF_01875"/>
    </source>
</evidence>
<feature type="compositionally biased region" description="Gly residues" evidence="4">
    <location>
        <begin position="282"/>
        <end position="326"/>
    </location>
</feature>
<evidence type="ECO:0000259" key="6">
    <source>
        <dbReference type="SMART" id="SM00959"/>
    </source>
</evidence>
<keyword evidence="3" id="KW-0227">DNA damage</keyword>
<comment type="subunit">
    <text evidence="3">Homodimer. Interacts with LigD.</text>
</comment>
<dbReference type="PANTHER" id="PTHR41251:SF1">
    <property type="entry name" value="NON-HOMOLOGOUS END JOINING PROTEIN KU"/>
    <property type="match status" value="1"/>
</dbReference>
<dbReference type="PANTHER" id="PTHR41251">
    <property type="entry name" value="NON-HOMOLOGOUS END JOINING PROTEIN KU"/>
    <property type="match status" value="1"/>
</dbReference>
<comment type="function">
    <text evidence="3">With LigD forms a non-homologous end joining (NHEJ) DNA repair enzyme, which repairs dsDNA breaks with reduced fidelity. Binds linear dsDNA with 5'- and 3'- overhangs but not closed circular dsDNA nor ssDNA. Recruits and stimulates the ligase activity of LigD.</text>
</comment>
<dbReference type="CDD" id="cd00789">
    <property type="entry name" value="KU_like"/>
    <property type="match status" value="1"/>
</dbReference>
<feature type="compositionally biased region" description="Low complexity" evidence="4">
    <location>
        <begin position="272"/>
        <end position="281"/>
    </location>
</feature>
<dbReference type="Gene3D" id="2.40.290.10">
    <property type="match status" value="1"/>
</dbReference>